<protein>
    <submittedName>
        <fullName evidence="3">Hormogonium polysaccharide biosynthesis protein HpsA</fullName>
    </submittedName>
</protein>
<reference evidence="3 4" key="1">
    <citation type="submission" date="2021-08" db="EMBL/GenBank/DDBJ databases">
        <title>Draft genome sequence of Spirulina subsalsa with high tolerance to salinity and hype-accumulation of phycocyanin.</title>
        <authorList>
            <person name="Pei H."/>
            <person name="Jiang L."/>
        </authorList>
    </citation>
    <scope>NUCLEOTIDE SEQUENCE [LARGE SCALE GENOMIC DNA]</scope>
    <source>
        <strain evidence="3 4">FACHB-351</strain>
    </source>
</reference>
<feature type="compositionally biased region" description="Polar residues" evidence="1">
    <location>
        <begin position="432"/>
        <end position="445"/>
    </location>
</feature>
<evidence type="ECO:0000313" key="3">
    <source>
        <dbReference type="EMBL" id="MCW6037867.1"/>
    </source>
</evidence>
<dbReference type="NCBIfam" id="NF038301">
    <property type="entry name" value="EPS_HpsA"/>
    <property type="match status" value="1"/>
</dbReference>
<dbReference type="InterPro" id="IPR049774">
    <property type="entry name" value="EPS_HpsA-like"/>
</dbReference>
<feature type="compositionally biased region" description="Polar residues" evidence="1">
    <location>
        <begin position="1036"/>
        <end position="1045"/>
    </location>
</feature>
<keyword evidence="2" id="KW-0472">Membrane</keyword>
<name>A0ABT3L8M6_9CYAN</name>
<feature type="transmembrane region" description="Helical" evidence="2">
    <location>
        <begin position="34"/>
        <end position="55"/>
    </location>
</feature>
<comment type="caution">
    <text evidence="3">The sequence shown here is derived from an EMBL/GenBank/DDBJ whole genome shotgun (WGS) entry which is preliminary data.</text>
</comment>
<evidence type="ECO:0000256" key="1">
    <source>
        <dbReference type="SAM" id="MobiDB-lite"/>
    </source>
</evidence>
<proteinExistence type="predicted"/>
<keyword evidence="4" id="KW-1185">Reference proteome</keyword>
<sequence length="1760" mass="192178">MLPRKLLRTLKQAFNRLLRQRLHPQRQSSTQAGFVLPTVVMVILVVTLLTTSILFRSTDRAKNAGNFRVNQVVLSAVSPALDRAKAKLNAAFEDPTLPQGTPSDLAVTNVLSNARYTLPDEVRLRLAVDFRNGAGQLTPDNTIQADNNRGLEFNETITTAWRFPVDTDNNGKFDSFTLYGIYYRSPSRDNSGLFNRVRVPLDARTPPQDDGASSGACTAALGTSASLVGADGWYKAGGVLKKGFFTYATTVPIVDVNQQGLFPTGTNLSLYENHQGSRGFAAVEYQQDRARIPLGNNAIAYEDDLDMFSGTPLRINGRIVVNSNLHAGTTRNGNLHFYQVSSDESCFYEAENARIVIGGNITNGLVGSTQNWNTINFDLFGGRGNDPPTRPFANAQASSTTNNASQVAYNTQAYEQRIQLLVNAAIERNSFNASSGTAPNRTVTGNDPEPVRNRVRDLINNEANPRNSDDARREALEVWFRNRTRRVPFAEVPFGGNATAGFTTGNVLQGQGTDFLRPPDNWIYPFALNNHTSANAQSRISLRLENIPASDPDLLDEQEQNLGDRILAGNNLPPNWYDPSTENFADANTQQMYQPATNWLSAGAGTGAPGPRYRKTRVRELVDLGLTDRDGFWETQAATLPENKLDGIGGLRVVTGAGVYLPANDNITGADTVVWPDWMPQPRDPQPGRTPAGHPYEDKIFYDPDGNASTANNIAIDDSSARRPYLKMRATAVYHYVRDDDNNARTPAPPVACVSSFYDPTNHITARNRAGLPSFSTAAGSNGLTNSGDLGWNKGVISDPAAIPLGVPNSNNGITYSPPTVNGLTVGAGDAALAYQASLVYPNGRLVNPQLAKALNTPGNQRTLADRAAIDSTLCALQILNNGINPTETPTGGFPLPHGTIQEVSFLDGREIKMIEGNDSSTVFNLSIAGTGNQANTDFIQANNYTHQPATEAQTGLSEYDLSVEFRQPMEIRATAINLDLLRRQRTNSTTDGPQTEWMLPDSGIIYATRDDALPDASDKPARSDNTVANKPKIPLTNNPNTPYNESNGVVNLAAYDLAQDRVSPSDFWLDPTRRASAILLINGRELGRNASNQFEEEEKGLILATNLPVYIKAQNATGNRGGFNLHDSEEFTTALTDTWGNFYDRTENQLNPQFACRTNDDRLPGCTTGDRWRTASILSDAVTLLSENFRFGFRNEGDYDLRNNQVDNLFRAQTGQNQLPNFVSDNAATNRLPVTPPTEARRSALGLAAATNTWEDTVEEKRLFNGFWDNTFVTNGLSSNVHSFGAGPYLDTNYSENPNPGLYSSYFNNFVTPIQRRGNFPEYLMEGCAKLPVSECTPDDWVINQSTGLKASDNIGDPPEVMGTTSSLQPVSQPFARRVAFLRMTDDIKGVIDDGGQLLVNGAAVTPNLNELILANNFPIPLGITGTGTGTIACYTYSGTVELQESDGSGGFTSVWRCDPATGTNIPRSTANALWFKPTKTETNPTNAPANNNNQDYTANRLPYIRTAALTSVRDNRLAQPLLEPVLQLHSPSDTETRLNVTDAAVPVQTTHWIPRAVDSNGANIPRGTFNLVMATGDSPSRFAQGTQAVEFNGAVSNLPRFLEQWRPATGAAAYPVTIQGSFIQLKRSAYATAPFWQVLKQTNPNAFGIPNNNNSIFNYAQGYSFNAGRLQSYYPPARLWGFDVAVLSQLPDLFSQRFTLPPTDAPNEYYREVGRNDNWIQTLLCATYNPATPNAPTPTARAVSLEERPRGNICAELR</sequence>
<organism evidence="3 4">
    <name type="scientific">Spirulina subsalsa FACHB-351</name>
    <dbReference type="NCBI Taxonomy" id="234711"/>
    <lineage>
        <taxon>Bacteria</taxon>
        <taxon>Bacillati</taxon>
        <taxon>Cyanobacteriota</taxon>
        <taxon>Cyanophyceae</taxon>
        <taxon>Spirulinales</taxon>
        <taxon>Spirulinaceae</taxon>
        <taxon>Spirulina</taxon>
    </lineage>
</organism>
<dbReference type="Proteomes" id="UP001526426">
    <property type="component" value="Unassembled WGS sequence"/>
</dbReference>
<dbReference type="EMBL" id="JAIHOM010000094">
    <property type="protein sequence ID" value="MCW6037867.1"/>
    <property type="molecule type" value="Genomic_DNA"/>
</dbReference>
<gene>
    <name evidence="3" type="primary">hpsA</name>
    <name evidence="3" type="ORF">K4A83_16530</name>
</gene>
<feature type="region of interest" description="Disordered" evidence="1">
    <location>
        <begin position="432"/>
        <end position="452"/>
    </location>
</feature>
<keyword evidence="2" id="KW-0812">Transmembrane</keyword>
<evidence type="ECO:0000313" key="4">
    <source>
        <dbReference type="Proteomes" id="UP001526426"/>
    </source>
</evidence>
<feature type="region of interest" description="Disordered" evidence="1">
    <location>
        <begin position="1015"/>
        <end position="1045"/>
    </location>
</feature>
<evidence type="ECO:0000256" key="2">
    <source>
        <dbReference type="SAM" id="Phobius"/>
    </source>
</evidence>
<accession>A0ABT3L8M6</accession>
<keyword evidence="2" id="KW-1133">Transmembrane helix</keyword>